<feature type="transmembrane region" description="Helical" evidence="1">
    <location>
        <begin position="55"/>
        <end position="77"/>
    </location>
</feature>
<keyword evidence="1" id="KW-0812">Transmembrane</keyword>
<evidence type="ECO:0000313" key="2">
    <source>
        <dbReference type="EMBL" id="QHS80357.1"/>
    </source>
</evidence>
<protein>
    <submittedName>
        <fullName evidence="2">Uncharacterized protein</fullName>
    </submittedName>
</protein>
<sequence length="83" mass="9883">MARHRLFIRNNITSVSIFLFVLIFAFVYHLKPGFLFDENGSIRDFGLGYKKKTIIPVWFVTFILAIFSYLFVLYYLAVPKFNY</sequence>
<keyword evidence="1" id="KW-0472">Membrane</keyword>
<name>A0A6C0AKK0_9ZZZZ</name>
<reference evidence="2" key="1">
    <citation type="journal article" date="2020" name="Nature">
        <title>Giant virus diversity and host interactions through global metagenomics.</title>
        <authorList>
            <person name="Schulz F."/>
            <person name="Roux S."/>
            <person name="Paez-Espino D."/>
            <person name="Jungbluth S."/>
            <person name="Walsh D.A."/>
            <person name="Denef V.J."/>
            <person name="McMahon K.D."/>
            <person name="Konstantinidis K.T."/>
            <person name="Eloe-Fadrosh E.A."/>
            <person name="Kyrpides N.C."/>
            <person name="Woyke T."/>
        </authorList>
    </citation>
    <scope>NUCLEOTIDE SEQUENCE</scope>
    <source>
        <strain evidence="2">GVMAG-S-1039698-54</strain>
    </source>
</reference>
<accession>A0A6C0AKK0</accession>
<dbReference type="AlphaFoldDB" id="A0A6C0AKK0"/>
<keyword evidence="1" id="KW-1133">Transmembrane helix</keyword>
<evidence type="ECO:0000256" key="1">
    <source>
        <dbReference type="SAM" id="Phobius"/>
    </source>
</evidence>
<dbReference type="EMBL" id="MN740678">
    <property type="protein sequence ID" value="QHS80357.1"/>
    <property type="molecule type" value="Genomic_DNA"/>
</dbReference>
<organism evidence="2">
    <name type="scientific">viral metagenome</name>
    <dbReference type="NCBI Taxonomy" id="1070528"/>
    <lineage>
        <taxon>unclassified sequences</taxon>
        <taxon>metagenomes</taxon>
        <taxon>organismal metagenomes</taxon>
    </lineage>
</organism>
<feature type="transmembrane region" description="Helical" evidence="1">
    <location>
        <begin position="12"/>
        <end position="30"/>
    </location>
</feature>
<proteinExistence type="predicted"/>